<feature type="transmembrane region" description="Helical" evidence="11">
    <location>
        <begin position="235"/>
        <end position="255"/>
    </location>
</feature>
<evidence type="ECO:0000313" key="13">
    <source>
        <dbReference type="Proteomes" id="UP000593566"/>
    </source>
</evidence>
<comment type="similarity">
    <text evidence="2 9">Belongs to the MIP/aquaporin (TC 1.A.8) family.</text>
</comment>
<evidence type="ECO:0000256" key="4">
    <source>
        <dbReference type="ARBA" id="ARBA00022692"/>
    </source>
</evidence>
<evidence type="ECO:0000256" key="11">
    <source>
        <dbReference type="SAM" id="Phobius"/>
    </source>
</evidence>
<evidence type="ECO:0000256" key="7">
    <source>
        <dbReference type="ARBA" id="ARBA00023136"/>
    </source>
</evidence>
<accession>A0A8H6CPK0</accession>
<feature type="transmembrane region" description="Helical" evidence="11">
    <location>
        <begin position="38"/>
        <end position="60"/>
    </location>
</feature>
<dbReference type="Gene3D" id="1.20.1080.10">
    <property type="entry name" value="Glycerol uptake facilitator protein"/>
    <property type="match status" value="1"/>
</dbReference>
<evidence type="ECO:0000256" key="6">
    <source>
        <dbReference type="ARBA" id="ARBA00022989"/>
    </source>
</evidence>
<name>A0A8H6CPK0_9LECA</name>
<dbReference type="FunFam" id="1.20.1080.10:FF:000014">
    <property type="entry name" value="Aquaporin 1"/>
    <property type="match status" value="1"/>
</dbReference>
<evidence type="ECO:0008006" key="14">
    <source>
        <dbReference type="Google" id="ProtNLM"/>
    </source>
</evidence>
<organism evidence="12 13">
    <name type="scientific">Letharia lupina</name>
    <dbReference type="NCBI Taxonomy" id="560253"/>
    <lineage>
        <taxon>Eukaryota</taxon>
        <taxon>Fungi</taxon>
        <taxon>Dikarya</taxon>
        <taxon>Ascomycota</taxon>
        <taxon>Pezizomycotina</taxon>
        <taxon>Lecanoromycetes</taxon>
        <taxon>OSLEUM clade</taxon>
        <taxon>Lecanoromycetidae</taxon>
        <taxon>Lecanorales</taxon>
        <taxon>Lecanorineae</taxon>
        <taxon>Parmeliaceae</taxon>
        <taxon>Letharia</taxon>
    </lineage>
</organism>
<evidence type="ECO:0000313" key="12">
    <source>
        <dbReference type="EMBL" id="KAF6227267.1"/>
    </source>
</evidence>
<dbReference type="AlphaFoldDB" id="A0A8H6CPK0"/>
<comment type="subcellular location">
    <subcellularLocation>
        <location evidence="1">Membrane</location>
        <topology evidence="1">Multi-pass membrane protein</topology>
    </subcellularLocation>
</comment>
<evidence type="ECO:0000256" key="5">
    <source>
        <dbReference type="ARBA" id="ARBA00022737"/>
    </source>
</evidence>
<keyword evidence="3 9" id="KW-0813">Transport</keyword>
<feature type="transmembrane region" description="Helical" evidence="11">
    <location>
        <begin position="163"/>
        <end position="186"/>
    </location>
</feature>
<dbReference type="Proteomes" id="UP000593566">
    <property type="component" value="Unassembled WGS sequence"/>
</dbReference>
<dbReference type="InterPro" id="IPR023271">
    <property type="entry name" value="Aquaporin-like"/>
</dbReference>
<keyword evidence="7 11" id="KW-0472">Membrane</keyword>
<dbReference type="InterPro" id="IPR000425">
    <property type="entry name" value="MIP"/>
</dbReference>
<evidence type="ECO:0000256" key="3">
    <source>
        <dbReference type="ARBA" id="ARBA00022448"/>
    </source>
</evidence>
<keyword evidence="13" id="KW-1185">Reference proteome</keyword>
<evidence type="ECO:0000256" key="2">
    <source>
        <dbReference type="ARBA" id="ARBA00006175"/>
    </source>
</evidence>
<keyword evidence="5" id="KW-0677">Repeat</keyword>
<gene>
    <name evidence="12" type="ORF">HO133_008710</name>
</gene>
<evidence type="ECO:0000256" key="9">
    <source>
        <dbReference type="RuleBase" id="RU000477"/>
    </source>
</evidence>
<comment type="catalytic activity">
    <reaction evidence="8">
        <text>H2O(in) = H2O(out)</text>
        <dbReference type="Rhea" id="RHEA:29667"/>
        <dbReference type="ChEBI" id="CHEBI:15377"/>
    </reaction>
</comment>
<dbReference type="PANTHER" id="PTHR19139:SF199">
    <property type="entry name" value="MIP17260P"/>
    <property type="match status" value="1"/>
</dbReference>
<keyword evidence="6 11" id="KW-1133">Transmembrane helix</keyword>
<evidence type="ECO:0000256" key="10">
    <source>
        <dbReference type="SAM" id="MobiDB-lite"/>
    </source>
</evidence>
<dbReference type="PRINTS" id="PR00783">
    <property type="entry name" value="MINTRINSICP"/>
</dbReference>
<dbReference type="Pfam" id="PF00230">
    <property type="entry name" value="MIP"/>
    <property type="match status" value="1"/>
</dbReference>
<evidence type="ECO:0000256" key="1">
    <source>
        <dbReference type="ARBA" id="ARBA00004141"/>
    </source>
</evidence>
<dbReference type="InterPro" id="IPR034294">
    <property type="entry name" value="Aquaporin_transptr"/>
</dbReference>
<feature type="transmembrane region" description="Helical" evidence="11">
    <location>
        <begin position="193"/>
        <end position="215"/>
    </location>
</feature>
<dbReference type="PANTHER" id="PTHR19139">
    <property type="entry name" value="AQUAPORIN TRANSPORTER"/>
    <property type="match status" value="1"/>
</dbReference>
<dbReference type="GO" id="GO:0005886">
    <property type="term" value="C:plasma membrane"/>
    <property type="evidence" value="ECO:0007669"/>
    <property type="project" value="TreeGrafter"/>
</dbReference>
<keyword evidence="4 9" id="KW-0812">Transmembrane</keyword>
<reference evidence="12 13" key="1">
    <citation type="journal article" date="2020" name="Genomics">
        <title>Complete, high-quality genomes from long-read metagenomic sequencing of two wolf lichen thalli reveals enigmatic genome architecture.</title>
        <authorList>
            <person name="McKenzie S.K."/>
            <person name="Walston R.F."/>
            <person name="Allen J.L."/>
        </authorList>
    </citation>
    <scope>NUCLEOTIDE SEQUENCE [LARGE SCALE GENOMIC DNA]</scope>
    <source>
        <strain evidence="12">WasteWater1</strain>
    </source>
</reference>
<protein>
    <recommendedName>
        <fullName evidence="14">Aquaporin</fullName>
    </recommendedName>
</protein>
<dbReference type="EMBL" id="JACCJB010000005">
    <property type="protein sequence ID" value="KAF6227267.1"/>
    <property type="molecule type" value="Genomic_DNA"/>
</dbReference>
<dbReference type="RefSeq" id="XP_037155575.1">
    <property type="nucleotide sequence ID" value="XM_037299574.1"/>
</dbReference>
<feature type="transmembrane region" description="Helical" evidence="11">
    <location>
        <begin position="122"/>
        <end position="143"/>
    </location>
</feature>
<comment type="caution">
    <text evidence="12">The sequence shown here is derived from an EMBL/GenBank/DDBJ whole genome shotgun (WGS) entry which is preliminary data.</text>
</comment>
<sequence length="284" mass="30699">MQKFFNHQRGEPSQHHPAPVQGNENGRRKQNGTLSRTVRGHLVAMSGEFVGTTMFLFFGFGGTQIANTLTPASAPDLQQLLFISLSFGFSLAVTTWVFYRISGGLFNPAVTLGMMISNTLPWTRGLLLVPAQMLGGLVAAGLVSCMFPGPLAVNTTLTHSTSIAQGLFIEMFLTAELVLTVLFLAAEKSKATFLAPVAIGLALFVAELTGVYFTGGSLNPTRSFGPCAVNRNFPGYHWIYWLGPAFGAILAAGYYRFAKHYNYEEANPGQDASHPLEVDPEQGE</sequence>
<proteinExistence type="inferred from homology"/>
<feature type="region of interest" description="Disordered" evidence="10">
    <location>
        <begin position="1"/>
        <end position="33"/>
    </location>
</feature>
<feature type="transmembrane region" description="Helical" evidence="11">
    <location>
        <begin position="80"/>
        <end position="101"/>
    </location>
</feature>
<dbReference type="GeneID" id="59337105"/>
<dbReference type="GO" id="GO:0015250">
    <property type="term" value="F:water channel activity"/>
    <property type="evidence" value="ECO:0007669"/>
    <property type="project" value="TreeGrafter"/>
</dbReference>
<dbReference type="SUPFAM" id="SSF81338">
    <property type="entry name" value="Aquaporin-like"/>
    <property type="match status" value="1"/>
</dbReference>
<evidence type="ECO:0000256" key="8">
    <source>
        <dbReference type="ARBA" id="ARBA00034651"/>
    </source>
</evidence>